<dbReference type="Proteomes" id="UP001214250">
    <property type="component" value="Chromosome 1"/>
</dbReference>
<gene>
    <name evidence="5" type="ORF">PQO03_00540</name>
</gene>
<dbReference type="InterPro" id="IPR036249">
    <property type="entry name" value="Thioredoxin-like_sf"/>
</dbReference>
<reference evidence="5 6" key="1">
    <citation type="submission" date="2023-02" db="EMBL/GenBank/DDBJ databases">
        <title>Genome sequence of Lentisphaera profundi SAORIC-696.</title>
        <authorList>
            <person name="Kim e."/>
            <person name="Cho J.-C."/>
            <person name="Choi A."/>
            <person name="Kang I."/>
        </authorList>
    </citation>
    <scope>NUCLEOTIDE SEQUENCE [LARGE SCALE GENOMIC DNA]</scope>
    <source>
        <strain evidence="5 6">SAORIC-696</strain>
    </source>
</reference>
<sequence>MHKLFLGIIFFSWQLFASEALTDGAQAGRWTMDYTAAKKYAKDNKKFLFINFTGSDWCGWCKLMDKSVFSDPTWGEFAKKELSLVYVDFPKASHLVPAKFLTQNDELKKQYQVKGYPTYIVLSPDGQQLLGRLGAERNVTAAGFIDKLKTLLPSANTELPKFELISHQSEVIEDMNLKLREFAKGDGFTKKVVYEDTYNKLVELLKKDPVLFSTLDPDGFVEIMFYRDLSQMKKLIDLVKQSVNAGTPEDSLYRLIDKKAKVDGENLSKVFLYMTFYSNFGQREKAMQQLPDMTLLKQITSLEKAKPWIALLKSINSKSYLELCFALQKKKLPSADKIFLVNSIADHCVSADADFMDQWFENVLAQEDLTIALKSNFDKKLVSLQKSKNFVQRAIDLASSMRVINQLSEVAVDTGISRAALRHWQFEYAYTLIEQKKDKTTASKSRSNAKRTPKYVAFQLLARNAPSPKTLSGLSFAEQELFAFQQAVAELKQGTYSEFSFDRLLSFKDQYPQTIGRFCNEIFDQWARLVNPNRNSFSRTIQARGQTFRTEPKNIPLTRLRQKKNLQNCQAMFRKVYEAGIQTDPSSQVRAFIACFSQAEVISEDDVRLVFGDLKQLNDEILLVLTKHLMALVQRDWVDDKNRRRIQTQYQTNRSEEEAQKEALSAYQAVINLLTDRLRISDDNIELTVNLASALYDFAEYKNNNKLCTLEEYVALRNQAFTRFRDCAKLYESLLESRKAEYTISPFSNWFSVILGASNLPSLEMSATVSDVYLDDLREQLYGMDPQWRDRHISMLGEWLTKTWPNLQPHVKLPFMSAAKRIMGDHSSIKSIEDQLSLYEDLLSEVKLSAKLDGSSSVGHVNEFGVFLSLQHSKELNREAGGFDKYAMGAVNINGRRVINYRQKFTDQINKALKDKFDLGSITWITDRPKPMGLARKHWQETPLAYLSLRAKDAAIDKLPEIIIEMDFNDGQGQVVLPVRSNVVLISSQSKEYQIRPYKNAKLEMVLDSRGASDGKVSLDLQMTGEGLLPDLSKLLKVPASYKLKLKDEQAEPIVSKFEQKHGGVLVSSELSIEVPVEWQGELASFEFPTLEVKDVLVEYKKYQDADIVPADKVEYLKAKAARSPVFYIMTTLCALLIGLALVKLFKASSIEAPEVRQLDFDLPKNISAVSVSAYLKQIQKSSHELAKDPELEHDINLIDESYFAKTSTQLEPQLETLLKKWEARL</sequence>
<feature type="chain" id="PRO_5046055088" evidence="3">
    <location>
        <begin position="18"/>
        <end position="1226"/>
    </location>
</feature>
<dbReference type="InterPro" id="IPR051099">
    <property type="entry name" value="AGR/TXD"/>
</dbReference>
<evidence type="ECO:0000256" key="3">
    <source>
        <dbReference type="SAM" id="SignalP"/>
    </source>
</evidence>
<keyword evidence="2" id="KW-0472">Membrane</keyword>
<keyword evidence="2" id="KW-1133">Transmembrane helix</keyword>
<evidence type="ECO:0000259" key="4">
    <source>
        <dbReference type="PROSITE" id="PS51352"/>
    </source>
</evidence>
<feature type="signal peptide" evidence="3">
    <location>
        <begin position="1"/>
        <end position="17"/>
    </location>
</feature>
<dbReference type="PANTHER" id="PTHR15337">
    <property type="entry name" value="ANTERIOR GRADIENT PROTEIN-RELATED"/>
    <property type="match status" value="1"/>
</dbReference>
<dbReference type="EMBL" id="CP117811">
    <property type="protein sequence ID" value="WDE96451.1"/>
    <property type="molecule type" value="Genomic_DNA"/>
</dbReference>
<evidence type="ECO:0000313" key="5">
    <source>
        <dbReference type="EMBL" id="WDE96451.1"/>
    </source>
</evidence>
<accession>A0ABY7VRF7</accession>
<name>A0ABY7VRF7_9BACT</name>
<dbReference type="PROSITE" id="PS51352">
    <property type="entry name" value="THIOREDOXIN_2"/>
    <property type="match status" value="1"/>
</dbReference>
<dbReference type="Gene3D" id="3.40.30.10">
    <property type="entry name" value="Glutaredoxin"/>
    <property type="match status" value="1"/>
</dbReference>
<evidence type="ECO:0000256" key="1">
    <source>
        <dbReference type="ARBA" id="ARBA00022729"/>
    </source>
</evidence>
<feature type="domain" description="Thioredoxin" evidence="4">
    <location>
        <begin position="21"/>
        <end position="153"/>
    </location>
</feature>
<keyword evidence="2" id="KW-0812">Transmembrane</keyword>
<protein>
    <submittedName>
        <fullName evidence="5">Thioredoxin family protein</fullName>
    </submittedName>
</protein>
<dbReference type="PANTHER" id="PTHR15337:SF11">
    <property type="entry name" value="THIOREDOXIN DOMAIN-CONTAINING PROTEIN"/>
    <property type="match status" value="1"/>
</dbReference>
<proteinExistence type="predicted"/>
<dbReference type="InterPro" id="IPR013766">
    <property type="entry name" value="Thioredoxin_domain"/>
</dbReference>
<dbReference type="Pfam" id="PF13899">
    <property type="entry name" value="Thioredoxin_7"/>
    <property type="match status" value="1"/>
</dbReference>
<keyword evidence="6" id="KW-1185">Reference proteome</keyword>
<evidence type="ECO:0000256" key="2">
    <source>
        <dbReference type="SAM" id="Phobius"/>
    </source>
</evidence>
<organism evidence="5 6">
    <name type="scientific">Lentisphaera profundi</name>
    <dbReference type="NCBI Taxonomy" id="1658616"/>
    <lineage>
        <taxon>Bacteria</taxon>
        <taxon>Pseudomonadati</taxon>
        <taxon>Lentisphaerota</taxon>
        <taxon>Lentisphaeria</taxon>
        <taxon>Lentisphaerales</taxon>
        <taxon>Lentisphaeraceae</taxon>
        <taxon>Lentisphaera</taxon>
    </lineage>
</organism>
<keyword evidence="1 3" id="KW-0732">Signal</keyword>
<dbReference type="RefSeq" id="WP_274150517.1">
    <property type="nucleotide sequence ID" value="NZ_CP117811.1"/>
</dbReference>
<feature type="transmembrane region" description="Helical" evidence="2">
    <location>
        <begin position="1126"/>
        <end position="1146"/>
    </location>
</feature>
<evidence type="ECO:0000313" key="6">
    <source>
        <dbReference type="Proteomes" id="UP001214250"/>
    </source>
</evidence>
<dbReference type="SUPFAM" id="SSF52833">
    <property type="entry name" value="Thioredoxin-like"/>
    <property type="match status" value="1"/>
</dbReference>